<sequence length="290" mass="30219">MRTKILFQRRALPRSHHAHTISARTDFACGFLSGCTASLAGQPIDTVRVRIQAGASGTGTASASPVAVARSLWAAEGAAGFLRGTAPPLLATGPRNAIGFAVQAEVARRCQSRLLEWRPGTAPETARLTAACAGGVCAGLAQCLVIVPADRIKVQQQINSRAGTSSSEPVLECAARLLRSHGLVGGLLAGGTATAMRQAPSAAIYFGAYHALLPRLRERLGRGGSAAPLLSGGFAGVVAYTATYPLDFGPAWLYRGMGPTLLRAFVINAVNFAVFERLQEAVARRRGMAS</sequence>
<keyword evidence="5" id="KW-0677">Repeat</keyword>
<comment type="similarity">
    <text evidence="2 10">Belongs to the mitochondrial carrier (TC 2.A.29) family.</text>
</comment>
<feature type="repeat" description="Solcar" evidence="9">
    <location>
        <begin position="126"/>
        <end position="215"/>
    </location>
</feature>
<keyword evidence="13" id="KW-1185">Reference proteome</keyword>
<keyword evidence="4 9" id="KW-0812">Transmembrane</keyword>
<evidence type="ECO:0000256" key="7">
    <source>
        <dbReference type="ARBA" id="ARBA00023128"/>
    </source>
</evidence>
<evidence type="ECO:0000256" key="4">
    <source>
        <dbReference type="ARBA" id="ARBA00022692"/>
    </source>
</evidence>
<dbReference type="PANTHER" id="PTHR45624">
    <property type="entry name" value="MITOCHONDRIAL BASIC AMINO ACIDS TRANSPORTER-RELATED"/>
    <property type="match status" value="1"/>
</dbReference>
<keyword evidence="7" id="KW-0496">Mitochondrion</keyword>
<dbReference type="InterPro" id="IPR023395">
    <property type="entry name" value="MCP_dom_sf"/>
</dbReference>
<dbReference type="Pfam" id="PF00153">
    <property type="entry name" value="Mito_carr"/>
    <property type="match status" value="3"/>
</dbReference>
<keyword evidence="8 9" id="KW-0472">Membrane</keyword>
<comment type="subcellular location">
    <subcellularLocation>
        <location evidence="1">Mitochondrion membrane</location>
        <topology evidence="1">Multi-pass membrane protein</topology>
    </subcellularLocation>
</comment>
<dbReference type="PROSITE" id="PS50920">
    <property type="entry name" value="SOLCAR"/>
    <property type="match status" value="2"/>
</dbReference>
<evidence type="ECO:0000256" key="10">
    <source>
        <dbReference type="RuleBase" id="RU000488"/>
    </source>
</evidence>
<dbReference type="KEGG" id="ehx:EMIHUDRAFT_213724"/>
<evidence type="ECO:0000256" key="6">
    <source>
        <dbReference type="ARBA" id="ARBA00022989"/>
    </source>
</evidence>
<evidence type="ECO:0000256" key="5">
    <source>
        <dbReference type="ARBA" id="ARBA00022737"/>
    </source>
</evidence>
<dbReference type="OMA" id="IACCTIT"/>
<dbReference type="RefSeq" id="XP_005764878.1">
    <property type="nucleotide sequence ID" value="XM_005764821.1"/>
</dbReference>
<dbReference type="eggNOG" id="KOG0762">
    <property type="taxonomic scope" value="Eukaryota"/>
</dbReference>
<feature type="transmembrane region" description="Helical" evidence="11">
    <location>
        <begin position="252"/>
        <end position="275"/>
    </location>
</feature>
<name>A0A0D3IMG4_EMIH1</name>
<dbReference type="EnsemblProtists" id="EOD12449">
    <property type="protein sequence ID" value="EOD12449"/>
    <property type="gene ID" value="EMIHUDRAFT_213724"/>
</dbReference>
<dbReference type="InterPro" id="IPR050567">
    <property type="entry name" value="Mitochondrial_Carrier"/>
</dbReference>
<accession>A0A0D3IMG4</accession>
<dbReference type="GO" id="GO:0022857">
    <property type="term" value="F:transmembrane transporter activity"/>
    <property type="evidence" value="ECO:0007669"/>
    <property type="project" value="TreeGrafter"/>
</dbReference>
<dbReference type="GeneID" id="17258599"/>
<reference evidence="12" key="2">
    <citation type="submission" date="2024-10" db="UniProtKB">
        <authorList>
            <consortium name="EnsemblProtists"/>
        </authorList>
    </citation>
    <scope>IDENTIFICATION</scope>
</reference>
<proteinExistence type="inferred from homology"/>
<dbReference type="STRING" id="2903.R1DUP1"/>
<keyword evidence="6 11" id="KW-1133">Transmembrane helix</keyword>
<feature type="transmembrane region" description="Helical" evidence="11">
    <location>
        <begin position="225"/>
        <end position="246"/>
    </location>
</feature>
<evidence type="ECO:0000256" key="9">
    <source>
        <dbReference type="PROSITE-ProRule" id="PRU00282"/>
    </source>
</evidence>
<evidence type="ECO:0000256" key="3">
    <source>
        <dbReference type="ARBA" id="ARBA00022448"/>
    </source>
</evidence>
<organism evidence="12 13">
    <name type="scientific">Emiliania huxleyi (strain CCMP1516)</name>
    <dbReference type="NCBI Taxonomy" id="280463"/>
    <lineage>
        <taxon>Eukaryota</taxon>
        <taxon>Haptista</taxon>
        <taxon>Haptophyta</taxon>
        <taxon>Prymnesiophyceae</taxon>
        <taxon>Isochrysidales</taxon>
        <taxon>Noelaerhabdaceae</taxon>
        <taxon>Emiliania</taxon>
    </lineage>
</organism>
<reference evidence="13" key="1">
    <citation type="journal article" date="2013" name="Nature">
        <title>Pan genome of the phytoplankton Emiliania underpins its global distribution.</title>
        <authorList>
            <person name="Read B.A."/>
            <person name="Kegel J."/>
            <person name="Klute M.J."/>
            <person name="Kuo A."/>
            <person name="Lefebvre S.C."/>
            <person name="Maumus F."/>
            <person name="Mayer C."/>
            <person name="Miller J."/>
            <person name="Monier A."/>
            <person name="Salamov A."/>
            <person name="Young J."/>
            <person name="Aguilar M."/>
            <person name="Claverie J.M."/>
            <person name="Frickenhaus S."/>
            <person name="Gonzalez K."/>
            <person name="Herman E.K."/>
            <person name="Lin Y.C."/>
            <person name="Napier J."/>
            <person name="Ogata H."/>
            <person name="Sarno A.F."/>
            <person name="Shmutz J."/>
            <person name="Schroeder D."/>
            <person name="de Vargas C."/>
            <person name="Verret F."/>
            <person name="von Dassow P."/>
            <person name="Valentin K."/>
            <person name="Van de Peer Y."/>
            <person name="Wheeler G."/>
            <person name="Dacks J.B."/>
            <person name="Delwiche C.F."/>
            <person name="Dyhrman S.T."/>
            <person name="Glockner G."/>
            <person name="John U."/>
            <person name="Richards T."/>
            <person name="Worden A.Z."/>
            <person name="Zhang X."/>
            <person name="Grigoriev I.V."/>
            <person name="Allen A.E."/>
            <person name="Bidle K."/>
            <person name="Borodovsky M."/>
            <person name="Bowler C."/>
            <person name="Brownlee C."/>
            <person name="Cock J.M."/>
            <person name="Elias M."/>
            <person name="Gladyshev V.N."/>
            <person name="Groth M."/>
            <person name="Guda C."/>
            <person name="Hadaegh A."/>
            <person name="Iglesias-Rodriguez M.D."/>
            <person name="Jenkins J."/>
            <person name="Jones B.M."/>
            <person name="Lawson T."/>
            <person name="Leese F."/>
            <person name="Lindquist E."/>
            <person name="Lobanov A."/>
            <person name="Lomsadze A."/>
            <person name="Malik S.B."/>
            <person name="Marsh M.E."/>
            <person name="Mackinder L."/>
            <person name="Mock T."/>
            <person name="Mueller-Roeber B."/>
            <person name="Pagarete A."/>
            <person name="Parker M."/>
            <person name="Probert I."/>
            <person name="Quesneville H."/>
            <person name="Raines C."/>
            <person name="Rensing S.A."/>
            <person name="Riano-Pachon D.M."/>
            <person name="Richier S."/>
            <person name="Rokitta S."/>
            <person name="Shiraiwa Y."/>
            <person name="Soanes D.M."/>
            <person name="van der Giezen M."/>
            <person name="Wahlund T.M."/>
            <person name="Williams B."/>
            <person name="Wilson W."/>
            <person name="Wolfe G."/>
            <person name="Wurch L.L."/>
        </authorList>
    </citation>
    <scope>NUCLEOTIDE SEQUENCE</scope>
</reference>
<protein>
    <recommendedName>
        <fullName evidence="14">Mitochondrial carrier protein</fullName>
    </recommendedName>
</protein>
<dbReference type="PANTHER" id="PTHR45624:SF10">
    <property type="entry name" value="SLC (SOLUTE CARRIER) HOMOLOG"/>
    <property type="match status" value="1"/>
</dbReference>
<dbReference type="SUPFAM" id="SSF103506">
    <property type="entry name" value="Mitochondrial carrier"/>
    <property type="match status" value="1"/>
</dbReference>
<evidence type="ECO:0000313" key="13">
    <source>
        <dbReference type="Proteomes" id="UP000013827"/>
    </source>
</evidence>
<dbReference type="Proteomes" id="UP000013827">
    <property type="component" value="Unassembled WGS sequence"/>
</dbReference>
<evidence type="ECO:0000256" key="1">
    <source>
        <dbReference type="ARBA" id="ARBA00004225"/>
    </source>
</evidence>
<dbReference type="GO" id="GO:0031966">
    <property type="term" value="C:mitochondrial membrane"/>
    <property type="evidence" value="ECO:0007669"/>
    <property type="project" value="UniProtKB-SubCell"/>
</dbReference>
<evidence type="ECO:0000256" key="2">
    <source>
        <dbReference type="ARBA" id="ARBA00006375"/>
    </source>
</evidence>
<dbReference type="AlphaFoldDB" id="A0A0D3IMG4"/>
<dbReference type="PaxDb" id="2903-EOD12449"/>
<dbReference type="Gene3D" id="1.50.40.10">
    <property type="entry name" value="Mitochondrial carrier domain"/>
    <property type="match status" value="1"/>
</dbReference>
<evidence type="ECO:0000256" key="11">
    <source>
        <dbReference type="SAM" id="Phobius"/>
    </source>
</evidence>
<feature type="repeat" description="Solcar" evidence="9">
    <location>
        <begin position="21"/>
        <end position="109"/>
    </location>
</feature>
<evidence type="ECO:0000313" key="12">
    <source>
        <dbReference type="EnsemblProtists" id="EOD12449"/>
    </source>
</evidence>
<dbReference type="InterPro" id="IPR018108">
    <property type="entry name" value="MCP_transmembrane"/>
</dbReference>
<evidence type="ECO:0000256" key="8">
    <source>
        <dbReference type="ARBA" id="ARBA00023136"/>
    </source>
</evidence>
<evidence type="ECO:0008006" key="14">
    <source>
        <dbReference type="Google" id="ProtNLM"/>
    </source>
</evidence>
<keyword evidence="3 10" id="KW-0813">Transport</keyword>
<dbReference type="HOGENOM" id="CLU_015166_16_0_1"/>